<evidence type="ECO:0000313" key="11">
    <source>
        <dbReference type="Proteomes" id="UP000284822"/>
    </source>
</evidence>
<keyword evidence="6" id="KW-0862">Zinc</keyword>
<dbReference type="AlphaFoldDB" id="A0A347SRB4"/>
<dbReference type="InterPro" id="IPR004254">
    <property type="entry name" value="AdipoR/HlyIII-related"/>
</dbReference>
<dbReference type="RefSeq" id="WP_118901878.1">
    <property type="nucleotide sequence ID" value="NZ_CP031513.1"/>
</dbReference>
<protein>
    <submittedName>
        <fullName evidence="8">Hemolysin III family protein</fullName>
    </submittedName>
</protein>
<dbReference type="PANTHER" id="PTHR20855">
    <property type="entry name" value="ADIPOR/PROGESTIN RECEPTOR-RELATED"/>
    <property type="match status" value="1"/>
</dbReference>
<name>A0A347SRB4_9LACO</name>
<dbReference type="GO" id="GO:0012505">
    <property type="term" value="C:endomembrane system"/>
    <property type="evidence" value="ECO:0007669"/>
    <property type="project" value="UniProtKB-SubCell"/>
</dbReference>
<keyword evidence="3 7" id="KW-0812">Transmembrane</keyword>
<evidence type="ECO:0000256" key="5">
    <source>
        <dbReference type="ARBA" id="ARBA00023136"/>
    </source>
</evidence>
<keyword evidence="10" id="KW-1185">Reference proteome</keyword>
<dbReference type="GO" id="GO:0046872">
    <property type="term" value="F:metal ion binding"/>
    <property type="evidence" value="ECO:0007669"/>
    <property type="project" value="UniProtKB-KW"/>
</dbReference>
<feature type="binding site" evidence="6">
    <location>
        <position position="77"/>
    </location>
    <ligand>
        <name>Zn(2+)</name>
        <dbReference type="ChEBI" id="CHEBI:29105"/>
    </ligand>
</feature>
<feature type="transmembrane region" description="Helical" evidence="7">
    <location>
        <begin position="94"/>
        <end position="112"/>
    </location>
</feature>
<comment type="subcellular location">
    <subcellularLocation>
        <location evidence="1">Endomembrane system</location>
        <topology evidence="1">Multi-pass membrane protein</topology>
    </subcellularLocation>
</comment>
<feature type="transmembrane region" description="Helical" evidence="7">
    <location>
        <begin position="118"/>
        <end position="137"/>
    </location>
</feature>
<reference evidence="10 11" key="1">
    <citation type="submission" date="2018-07" db="EMBL/GenBank/DDBJ databases">
        <title>Genome sequences of six Lactobacillus spp. isolated from bumble bee guts.</title>
        <authorList>
            <person name="Motta E.V.S."/>
            <person name="Moran N.A."/>
        </authorList>
    </citation>
    <scope>NUCLEOTIDE SEQUENCE [LARGE SCALE GENOMIC DNA]</scope>
    <source>
        <strain evidence="9 10">BI-1.1</strain>
        <strain evidence="8 11">LV-8.1</strain>
    </source>
</reference>
<dbReference type="NCBIfam" id="TIGR01065">
    <property type="entry name" value="hlyIII"/>
    <property type="match status" value="1"/>
</dbReference>
<keyword evidence="5 7" id="KW-0472">Membrane</keyword>
<organism evidence="8 11">
    <name type="scientific">Bombilactobacillus bombi</name>
    <dbReference type="NCBI Taxonomy" id="1303590"/>
    <lineage>
        <taxon>Bacteria</taxon>
        <taxon>Bacillati</taxon>
        <taxon>Bacillota</taxon>
        <taxon>Bacilli</taxon>
        <taxon>Lactobacillales</taxon>
        <taxon>Lactobacillaceae</taxon>
        <taxon>Bombilactobacillus</taxon>
    </lineage>
</organism>
<keyword evidence="4 7" id="KW-1133">Transmembrane helix</keyword>
<dbReference type="InterPro" id="IPR005744">
    <property type="entry name" value="Hy-lIII"/>
</dbReference>
<keyword evidence="6" id="KW-0479">Metal-binding</keyword>
<feature type="transmembrane region" description="Helical" evidence="7">
    <location>
        <begin position="197"/>
        <end position="219"/>
    </location>
</feature>
<dbReference type="Proteomes" id="UP000284109">
    <property type="component" value="Unassembled WGS sequence"/>
</dbReference>
<evidence type="ECO:0000256" key="6">
    <source>
        <dbReference type="PIRSR" id="PIRSR604254-1"/>
    </source>
</evidence>
<proteinExistence type="inferred from homology"/>
<dbReference type="EMBL" id="QOCS01000009">
    <property type="protein sequence ID" value="RHW46955.1"/>
    <property type="molecule type" value="Genomic_DNA"/>
</dbReference>
<evidence type="ECO:0000256" key="1">
    <source>
        <dbReference type="ARBA" id="ARBA00004127"/>
    </source>
</evidence>
<feature type="transmembrane region" description="Helical" evidence="7">
    <location>
        <begin position="55"/>
        <end position="82"/>
    </location>
</feature>
<evidence type="ECO:0000256" key="4">
    <source>
        <dbReference type="ARBA" id="ARBA00022989"/>
    </source>
</evidence>
<accession>A0A347SRB4</accession>
<feature type="binding site" evidence="6">
    <location>
        <position position="199"/>
    </location>
    <ligand>
        <name>Zn(2+)</name>
        <dbReference type="ChEBI" id="CHEBI:29105"/>
    </ligand>
</feature>
<dbReference type="OrthoDB" id="9813689at2"/>
<feature type="transmembrane region" description="Helical" evidence="7">
    <location>
        <begin position="167"/>
        <end position="190"/>
    </location>
</feature>
<feature type="transmembrane region" description="Helical" evidence="7">
    <location>
        <begin position="144"/>
        <end position="161"/>
    </location>
</feature>
<dbReference type="GO" id="GO:0016020">
    <property type="term" value="C:membrane"/>
    <property type="evidence" value="ECO:0007669"/>
    <property type="project" value="InterPro"/>
</dbReference>
<evidence type="ECO:0000313" key="9">
    <source>
        <dbReference type="EMBL" id="RHW49894.1"/>
    </source>
</evidence>
<dbReference type="EMBL" id="QOCR01000004">
    <property type="protein sequence ID" value="RHW49894.1"/>
    <property type="molecule type" value="Genomic_DNA"/>
</dbReference>
<evidence type="ECO:0000256" key="7">
    <source>
        <dbReference type="SAM" id="Phobius"/>
    </source>
</evidence>
<feature type="transmembrane region" description="Helical" evidence="7">
    <location>
        <begin position="21"/>
        <end position="43"/>
    </location>
</feature>
<dbReference type="Proteomes" id="UP000284822">
    <property type="component" value="Unassembled WGS sequence"/>
</dbReference>
<comment type="similarity">
    <text evidence="2">Belongs to the UPF0073 (Hly-III) family.</text>
</comment>
<dbReference type="Pfam" id="PF03006">
    <property type="entry name" value="HlyIII"/>
    <property type="match status" value="1"/>
</dbReference>
<evidence type="ECO:0000256" key="3">
    <source>
        <dbReference type="ARBA" id="ARBA00022692"/>
    </source>
</evidence>
<sequence length="221" mass="25008">MSNLFTNPTNRSKSYQITNEILSALTHGIGFILSAIGTILLLIKANHQQHNQLLAVIAYSIYGFTLMFLYLCSTLFHSLYFTRAKHFFQILDHSSIFLLIAGTYTPFCLLGLKQPQSWLFLGLIWLITIGGIIYKIFNIGHHPIIDTALYVIMGWMVVIIMKPLQLAIGSQGIILLFWGGVAFTAGALLYCMRGIKYIHVIWHIFVMLGSTLMFFAAYFCL</sequence>
<evidence type="ECO:0000256" key="2">
    <source>
        <dbReference type="ARBA" id="ARBA00008488"/>
    </source>
</evidence>
<evidence type="ECO:0000313" key="10">
    <source>
        <dbReference type="Proteomes" id="UP000284109"/>
    </source>
</evidence>
<dbReference type="KEGG" id="lbm:DS830_03435"/>
<evidence type="ECO:0000313" key="8">
    <source>
        <dbReference type="EMBL" id="RHW46955.1"/>
    </source>
</evidence>
<comment type="caution">
    <text evidence="8">The sequence shown here is derived from an EMBL/GenBank/DDBJ whole genome shotgun (WGS) entry which is preliminary data.</text>
</comment>
<feature type="binding site" evidence="6">
    <location>
        <position position="203"/>
    </location>
    <ligand>
        <name>Zn(2+)</name>
        <dbReference type="ChEBI" id="CHEBI:29105"/>
    </ligand>
</feature>
<dbReference type="GO" id="GO:0140911">
    <property type="term" value="F:pore-forming activity"/>
    <property type="evidence" value="ECO:0007669"/>
    <property type="project" value="InterPro"/>
</dbReference>
<dbReference type="PANTHER" id="PTHR20855:SF129">
    <property type="entry name" value="HEMOLYSIN-3 HOMOLOG"/>
    <property type="match status" value="1"/>
</dbReference>
<gene>
    <name evidence="9" type="ORF">DS831_06950</name>
    <name evidence="8" type="ORF">DS832_05580</name>
</gene>